<evidence type="ECO:0000256" key="1">
    <source>
        <dbReference type="SAM" id="MobiDB-lite"/>
    </source>
</evidence>
<dbReference type="GO" id="GO:0000124">
    <property type="term" value="C:SAGA complex"/>
    <property type="evidence" value="ECO:0007669"/>
    <property type="project" value="InterPro"/>
</dbReference>
<feature type="compositionally biased region" description="Low complexity" evidence="1">
    <location>
        <begin position="324"/>
        <end position="361"/>
    </location>
</feature>
<organism evidence="3 4">
    <name type="scientific">Hesseltinella vesiculosa</name>
    <dbReference type="NCBI Taxonomy" id="101127"/>
    <lineage>
        <taxon>Eukaryota</taxon>
        <taxon>Fungi</taxon>
        <taxon>Fungi incertae sedis</taxon>
        <taxon>Mucoromycota</taxon>
        <taxon>Mucoromycotina</taxon>
        <taxon>Mucoromycetes</taxon>
        <taxon>Mucorales</taxon>
        <taxon>Cunninghamellaceae</taxon>
        <taxon>Hesseltinella</taxon>
    </lineage>
</organism>
<evidence type="ECO:0000259" key="2">
    <source>
        <dbReference type="PROSITE" id="PS51505"/>
    </source>
</evidence>
<evidence type="ECO:0000313" key="3">
    <source>
        <dbReference type="EMBL" id="ORX59755.1"/>
    </source>
</evidence>
<dbReference type="OrthoDB" id="21678at2759"/>
<evidence type="ECO:0000313" key="4">
    <source>
        <dbReference type="Proteomes" id="UP000242146"/>
    </source>
</evidence>
<protein>
    <submittedName>
        <fullName evidence="3">SCA7-domain-containing protein</fullName>
    </submittedName>
</protein>
<dbReference type="InterPro" id="IPR013243">
    <property type="entry name" value="SCA7_dom"/>
</dbReference>
<sequence length="472" mass="52014">MSSNGSSRKQEALTEDQQAVVKQNAIKIDRLQTDITNLSKPLLGGNPSQDKSWTKNVTPGMLSVFQDANSWQQVSIKPDHPLLQSESNALQQAAGSSWSSVNLALDPSDVDDSDDDNNSNVTKLSVRDLKTFGNMPMEDESLLVKCNHCKRPVMATNFKEHLDACVQDKDKIRKQGTAKKATPENFFSDNEDFDDDMGSKARDRKKKRMDIKQEEVKRPADKLQKKGKKEKTKKGAKQKAPLDLDKQCGVIQPPNTTPCTRSLTCKSHSMGAKRAVAGRSHPYDMLLNAYQKKAIGRPQSKRKTSDSLPHLTLLPTLANVSGAPTVMTHPTTPTTKQGLKLKKGLPSSSASHTPTASTTPTEDYFDSDEEIEQVMLALRSNHPVPLAQRPFYHVKRQRQTYRLHDILLEAITPKDSVQSAPATSAPTYPTVQPSFPPHTNVPVGYTPTPIFNVDTMSPTSPSSSIASGFSMR</sequence>
<proteinExistence type="predicted"/>
<comment type="caution">
    <text evidence="3">The sequence shown here is derived from an EMBL/GenBank/DDBJ whole genome shotgun (WGS) entry which is preliminary data.</text>
</comment>
<gene>
    <name evidence="3" type="ORF">DM01DRAFT_1317939</name>
</gene>
<dbReference type="Gene3D" id="6.10.140.1270">
    <property type="match status" value="1"/>
</dbReference>
<dbReference type="PROSITE" id="PS51505">
    <property type="entry name" value="SCA7"/>
    <property type="match status" value="1"/>
</dbReference>
<keyword evidence="4" id="KW-1185">Reference proteome</keyword>
<accession>A0A1X2GRQ8</accession>
<dbReference type="PANTHER" id="PTHR47805">
    <property type="entry name" value="SAGA-ASSOCIATED FACTOR 73"/>
    <property type="match status" value="1"/>
</dbReference>
<feature type="region of interest" description="Disordered" evidence="1">
    <location>
        <begin position="172"/>
        <end position="241"/>
    </location>
</feature>
<dbReference type="PANTHER" id="PTHR47805:SF1">
    <property type="entry name" value="SAGA-ASSOCIATED FACTOR 73"/>
    <property type="match status" value="1"/>
</dbReference>
<feature type="compositionally biased region" description="Basic and acidic residues" evidence="1">
    <location>
        <begin position="210"/>
        <end position="224"/>
    </location>
</feature>
<dbReference type="AlphaFoldDB" id="A0A1X2GRQ8"/>
<reference evidence="3 4" key="1">
    <citation type="submission" date="2016-07" db="EMBL/GenBank/DDBJ databases">
        <title>Pervasive Adenine N6-methylation of Active Genes in Fungi.</title>
        <authorList>
            <consortium name="DOE Joint Genome Institute"/>
            <person name="Mondo S.J."/>
            <person name="Dannebaum R.O."/>
            <person name="Kuo R.C."/>
            <person name="Labutti K."/>
            <person name="Haridas S."/>
            <person name="Kuo A."/>
            <person name="Salamov A."/>
            <person name="Ahrendt S.R."/>
            <person name="Lipzen A."/>
            <person name="Sullivan W."/>
            <person name="Andreopoulos W.B."/>
            <person name="Clum A."/>
            <person name="Lindquist E."/>
            <person name="Daum C."/>
            <person name="Ramamoorthy G.K."/>
            <person name="Gryganskyi A."/>
            <person name="Culley D."/>
            <person name="Magnuson J.K."/>
            <person name="James T.Y."/>
            <person name="O'Malley M.A."/>
            <person name="Stajich J.E."/>
            <person name="Spatafora J.W."/>
            <person name="Visel A."/>
            <person name="Grigoriev I.V."/>
        </authorList>
    </citation>
    <scope>NUCLEOTIDE SEQUENCE [LARGE SCALE GENOMIC DNA]</scope>
    <source>
        <strain evidence="3 4">NRRL 3301</strain>
    </source>
</reference>
<feature type="compositionally biased region" description="Basic residues" evidence="1">
    <location>
        <begin position="225"/>
        <end position="237"/>
    </location>
</feature>
<dbReference type="EMBL" id="MCGT01000005">
    <property type="protein sequence ID" value="ORX59755.1"/>
    <property type="molecule type" value="Genomic_DNA"/>
</dbReference>
<dbReference type="InterPro" id="IPR037804">
    <property type="entry name" value="SGF73"/>
</dbReference>
<dbReference type="Proteomes" id="UP000242146">
    <property type="component" value="Unassembled WGS sequence"/>
</dbReference>
<feature type="region of interest" description="Disordered" evidence="1">
    <location>
        <begin position="322"/>
        <end position="365"/>
    </location>
</feature>
<dbReference type="STRING" id="101127.A0A1X2GRQ8"/>
<feature type="domain" description="SCA7" evidence="2">
    <location>
        <begin position="235"/>
        <end position="302"/>
    </location>
</feature>
<dbReference type="Pfam" id="PF08313">
    <property type="entry name" value="SCA7"/>
    <property type="match status" value="1"/>
</dbReference>
<name>A0A1X2GRQ8_9FUNG</name>